<evidence type="ECO:0000313" key="1">
    <source>
        <dbReference type="EMBL" id="KFF27393.1"/>
    </source>
</evidence>
<reference evidence="1 2" key="1">
    <citation type="submission" date="2014-07" db="EMBL/GenBank/DDBJ databases">
        <title>Genome of Chryseobacterium vrystaatense LMG 22846.</title>
        <authorList>
            <person name="Pipes S.E."/>
            <person name="Stropko S.J."/>
            <person name="Newman J.D."/>
        </authorList>
    </citation>
    <scope>NUCLEOTIDE SEQUENCE [LARGE SCALE GENOMIC DNA]</scope>
    <source>
        <strain evidence="1 2">LMG 22846</strain>
    </source>
</reference>
<organism evidence="1 2">
    <name type="scientific">Chryseobacterium vrystaatense</name>
    <dbReference type="NCBI Taxonomy" id="307480"/>
    <lineage>
        <taxon>Bacteria</taxon>
        <taxon>Pseudomonadati</taxon>
        <taxon>Bacteroidota</taxon>
        <taxon>Flavobacteriia</taxon>
        <taxon>Flavobacteriales</taxon>
        <taxon>Weeksellaceae</taxon>
        <taxon>Chryseobacterium group</taxon>
        <taxon>Chryseobacterium</taxon>
    </lineage>
</organism>
<comment type="caution">
    <text evidence="1">The sequence shown here is derived from an EMBL/GenBank/DDBJ whole genome shotgun (WGS) entry which is preliminary data.</text>
</comment>
<protein>
    <submittedName>
        <fullName evidence="1">Uncharacterized protein</fullName>
    </submittedName>
</protein>
<accession>A0ABR4US00</accession>
<dbReference type="Proteomes" id="UP000028719">
    <property type="component" value="Unassembled WGS sequence"/>
</dbReference>
<proteinExistence type="predicted"/>
<sequence>MTLINKTLMKFDEEELICRIKNDLADFKLREIINYETQNIKELIIAKALSNYEEEYTISTDVSDPIGFDPKSF</sequence>
<evidence type="ECO:0000313" key="2">
    <source>
        <dbReference type="Proteomes" id="UP000028719"/>
    </source>
</evidence>
<name>A0ABR4US00_9FLAO</name>
<dbReference type="EMBL" id="JPRI01000002">
    <property type="protein sequence ID" value="KFF27393.1"/>
    <property type="molecule type" value="Genomic_DNA"/>
</dbReference>
<keyword evidence="2" id="KW-1185">Reference proteome</keyword>
<gene>
    <name evidence="1" type="ORF">IW16_09220</name>
</gene>